<keyword evidence="12" id="KW-1185">Reference proteome</keyword>
<dbReference type="InterPro" id="IPR008844">
    <property type="entry name" value="Spore_GerAC-like"/>
</dbReference>
<dbReference type="Pfam" id="PF25198">
    <property type="entry name" value="Spore_GerAC_N"/>
    <property type="match status" value="1"/>
</dbReference>
<dbReference type="PANTHER" id="PTHR35789">
    <property type="entry name" value="SPORE GERMINATION PROTEIN B3"/>
    <property type="match status" value="1"/>
</dbReference>
<evidence type="ECO:0000256" key="4">
    <source>
        <dbReference type="ARBA" id="ARBA00022729"/>
    </source>
</evidence>
<evidence type="ECO:0000256" key="7">
    <source>
        <dbReference type="ARBA" id="ARBA00023288"/>
    </source>
</evidence>
<organism evidence="11 12">
    <name type="scientific">Paenibacillus glycinis</name>
    <dbReference type="NCBI Taxonomy" id="2697035"/>
    <lineage>
        <taxon>Bacteria</taxon>
        <taxon>Bacillati</taxon>
        <taxon>Bacillota</taxon>
        <taxon>Bacilli</taxon>
        <taxon>Bacillales</taxon>
        <taxon>Paenibacillaceae</taxon>
        <taxon>Paenibacillus</taxon>
    </lineage>
</organism>
<dbReference type="InterPro" id="IPR038501">
    <property type="entry name" value="Spore_GerAC_C_sf"/>
</dbReference>
<comment type="caution">
    <text evidence="11">The sequence shown here is derived from an EMBL/GenBank/DDBJ whole genome shotgun (WGS) entry which is preliminary data.</text>
</comment>
<comment type="subcellular location">
    <subcellularLocation>
        <location evidence="1">Membrane</location>
        <topology evidence="1">Lipid-anchor</topology>
    </subcellularLocation>
</comment>
<evidence type="ECO:0000313" key="12">
    <source>
        <dbReference type="Proteomes" id="UP000665561"/>
    </source>
</evidence>
<protein>
    <submittedName>
        <fullName evidence="11">Ger(X)C family spore germination protein</fullName>
    </submittedName>
</protein>
<evidence type="ECO:0000256" key="5">
    <source>
        <dbReference type="ARBA" id="ARBA00023136"/>
    </source>
</evidence>
<keyword evidence="5" id="KW-0472">Membrane</keyword>
<keyword evidence="7" id="KW-0449">Lipoprotein</keyword>
<reference evidence="11 12" key="1">
    <citation type="submission" date="2020-01" db="EMBL/GenBank/DDBJ databases">
        <title>Paenibacillus soybeanensis sp. nov. isolated from the nodules of soybean (Glycine max(L.) Merr).</title>
        <authorList>
            <person name="Wang H."/>
        </authorList>
    </citation>
    <scope>NUCLEOTIDE SEQUENCE [LARGE SCALE GENOMIC DNA]</scope>
    <source>
        <strain evidence="11 12">T1</strain>
    </source>
</reference>
<keyword evidence="3" id="KW-0309">Germination</keyword>
<keyword evidence="6" id="KW-0564">Palmitate</keyword>
<feature type="chain" id="PRO_5047346642" evidence="8">
    <location>
        <begin position="24"/>
        <end position="357"/>
    </location>
</feature>
<comment type="similarity">
    <text evidence="2">Belongs to the GerABKC lipoprotein family.</text>
</comment>
<evidence type="ECO:0000256" key="6">
    <source>
        <dbReference type="ARBA" id="ARBA00023139"/>
    </source>
</evidence>
<sequence>MRTKLLLGMLTLSAMLLAGCGNANIVNRIRILVAVGFDRDGELCKGTVAYPNYIHRKGSLAIMKGTGNDPKLILQHLSLQTPRKIRYNKINTIVFSREIAAGGITRLIDTVARDPSLGGNVLLAVSSCSAEKVINSLDRQELENSPYNVVQQNIRDGNVPLSNLYLFLHDYYSEGKDPSMPSLRLDAERQIEVDGYALFKKERLRLVLDTPEMTLFEILLGKKVKGEVPFTYKGELFVMSIHHGSTRLSANMRAVPAAARFEVRLNGGIRSFQGNRIAKNLFEVDDLAASIEHQLMEKLVALLKKIQANGIDSVGVGEEFRSVDRHWNAAEFYRNVYPAMKFDVRVKATLKNSGAGE</sequence>
<gene>
    <name evidence="11" type="ORF">GT019_04890</name>
</gene>
<evidence type="ECO:0000256" key="2">
    <source>
        <dbReference type="ARBA" id="ARBA00007886"/>
    </source>
</evidence>
<proteinExistence type="inferred from homology"/>
<dbReference type="NCBIfam" id="TIGR02887">
    <property type="entry name" value="spore_ger_x_C"/>
    <property type="match status" value="1"/>
</dbReference>
<evidence type="ECO:0000256" key="8">
    <source>
        <dbReference type="SAM" id="SignalP"/>
    </source>
</evidence>
<name>A0ABW9XKR8_9BACL</name>
<dbReference type="InterPro" id="IPR057336">
    <property type="entry name" value="GerAC_N"/>
</dbReference>
<evidence type="ECO:0000256" key="1">
    <source>
        <dbReference type="ARBA" id="ARBA00004635"/>
    </source>
</evidence>
<evidence type="ECO:0000256" key="3">
    <source>
        <dbReference type="ARBA" id="ARBA00022544"/>
    </source>
</evidence>
<dbReference type="PANTHER" id="PTHR35789:SF1">
    <property type="entry name" value="SPORE GERMINATION PROTEIN B3"/>
    <property type="match status" value="1"/>
</dbReference>
<dbReference type="InterPro" id="IPR046953">
    <property type="entry name" value="Spore_GerAC-like_C"/>
</dbReference>
<feature type="signal peptide" evidence="8">
    <location>
        <begin position="1"/>
        <end position="23"/>
    </location>
</feature>
<keyword evidence="4 8" id="KW-0732">Signal</keyword>
<dbReference type="Gene3D" id="3.30.300.210">
    <property type="entry name" value="Nutrient germinant receptor protein C, domain 3"/>
    <property type="match status" value="1"/>
</dbReference>
<dbReference type="Pfam" id="PF05504">
    <property type="entry name" value="Spore_GerAC"/>
    <property type="match status" value="1"/>
</dbReference>
<evidence type="ECO:0000259" key="10">
    <source>
        <dbReference type="Pfam" id="PF25198"/>
    </source>
</evidence>
<feature type="domain" description="Spore germination protein N-terminal" evidence="10">
    <location>
        <begin position="24"/>
        <end position="184"/>
    </location>
</feature>
<accession>A0ABW9XKR8</accession>
<feature type="domain" description="Spore germination GerAC-like C-terminal" evidence="9">
    <location>
        <begin position="194"/>
        <end position="354"/>
    </location>
</feature>
<evidence type="ECO:0000259" key="9">
    <source>
        <dbReference type="Pfam" id="PF05504"/>
    </source>
</evidence>
<dbReference type="Proteomes" id="UP000665561">
    <property type="component" value="Unassembled WGS sequence"/>
</dbReference>
<dbReference type="RefSeq" id="WP_161741630.1">
    <property type="nucleotide sequence ID" value="NZ_JAAAMV010000002.1"/>
</dbReference>
<evidence type="ECO:0000313" key="11">
    <source>
        <dbReference type="EMBL" id="NBD23198.1"/>
    </source>
</evidence>
<dbReference type="EMBL" id="JAAAMV010000002">
    <property type="protein sequence ID" value="NBD23198.1"/>
    <property type="molecule type" value="Genomic_DNA"/>
</dbReference>
<dbReference type="PROSITE" id="PS51257">
    <property type="entry name" value="PROKAR_LIPOPROTEIN"/>
    <property type="match status" value="1"/>
</dbReference>